<accession>A0ABQ0I604</accession>
<dbReference type="EMBL" id="BAEK01000032">
    <property type="protein sequence ID" value="GAC04735.1"/>
    <property type="molecule type" value="Genomic_DNA"/>
</dbReference>
<keyword evidence="1" id="KW-1133">Transmembrane helix</keyword>
<evidence type="ECO:0000313" key="3">
    <source>
        <dbReference type="Proteomes" id="UP000008372"/>
    </source>
</evidence>
<evidence type="ECO:0000256" key="1">
    <source>
        <dbReference type="SAM" id="Phobius"/>
    </source>
</evidence>
<gene>
    <name evidence="2" type="ORF">GAGA_1880</name>
</gene>
<dbReference type="Proteomes" id="UP000008372">
    <property type="component" value="Unassembled WGS sequence"/>
</dbReference>
<sequence>MLSRFVVFYACFNPIAFSDVCFVFSWIAVRFYKHIRDCSKTKDDRYFN</sequence>
<protein>
    <submittedName>
        <fullName evidence="2">Uncharacterized protein</fullName>
    </submittedName>
</protein>
<reference evidence="2 3" key="1">
    <citation type="journal article" date="2014" name="Environ. Microbiol.">
        <title>Comparative genomics of the marine bacterial genus Glaciecola reveals the high degree of genomic diversity and genomic characteristic for cold adaptation.</title>
        <authorList>
            <person name="Qin Q.L."/>
            <person name="Xie B.B."/>
            <person name="Yu Y."/>
            <person name="Shu Y.L."/>
            <person name="Rong J.C."/>
            <person name="Zhang Y.J."/>
            <person name="Zhao D.L."/>
            <person name="Chen X.L."/>
            <person name="Zhang X.Y."/>
            <person name="Chen B."/>
            <person name="Zhou B.C."/>
            <person name="Zhang Y.Z."/>
        </authorList>
    </citation>
    <scope>NUCLEOTIDE SEQUENCE [LARGE SCALE GENOMIC DNA]</scope>
    <source>
        <strain evidence="2 3">NO2</strain>
    </source>
</reference>
<keyword evidence="1" id="KW-0472">Membrane</keyword>
<evidence type="ECO:0000313" key="2">
    <source>
        <dbReference type="EMBL" id="GAC04735.1"/>
    </source>
</evidence>
<feature type="transmembrane region" description="Helical" evidence="1">
    <location>
        <begin position="6"/>
        <end position="32"/>
    </location>
</feature>
<keyword evidence="3" id="KW-1185">Reference proteome</keyword>
<proteinExistence type="predicted"/>
<keyword evidence="1" id="KW-0812">Transmembrane</keyword>
<comment type="caution">
    <text evidence="2">The sequence shown here is derived from an EMBL/GenBank/DDBJ whole genome shotgun (WGS) entry which is preliminary data.</text>
</comment>
<organism evidence="2 3">
    <name type="scientific">Paraglaciecola agarilytica NO2</name>
    <dbReference type="NCBI Taxonomy" id="1125747"/>
    <lineage>
        <taxon>Bacteria</taxon>
        <taxon>Pseudomonadati</taxon>
        <taxon>Pseudomonadota</taxon>
        <taxon>Gammaproteobacteria</taxon>
        <taxon>Alteromonadales</taxon>
        <taxon>Alteromonadaceae</taxon>
        <taxon>Paraglaciecola</taxon>
    </lineage>
</organism>
<name>A0ABQ0I604_9ALTE</name>